<sequence>MTDLELDEILTLHWPRVMRRAMRDGDEWAQGFAKSIARHGKRPSWRPSPKQARIMRRMINDLATAPDDELELIER</sequence>
<reference evidence="1 2" key="1">
    <citation type="submission" date="2024-01" db="EMBL/GenBank/DDBJ databases">
        <title>Mesobacterium rodlantinim sp. nov., isolated from shallow sea hydrothermal systems off Kueishantao Island.</title>
        <authorList>
            <person name="Su Z."/>
            <person name="Tang K."/>
        </authorList>
    </citation>
    <scope>NUCLEOTIDE SEQUENCE [LARGE SCALE GENOMIC DNA]</scope>
    <source>
        <strain evidence="1 2">TK19101</strain>
    </source>
</reference>
<keyword evidence="2" id="KW-1185">Reference proteome</keyword>
<dbReference type="Proteomes" id="UP001348149">
    <property type="component" value="Unassembled WGS sequence"/>
</dbReference>
<dbReference type="RefSeq" id="WP_326296923.1">
    <property type="nucleotide sequence ID" value="NZ_JAYLLH010000008.1"/>
</dbReference>
<accession>A0ABU6HFI0</accession>
<dbReference type="EMBL" id="JAYLLH010000008">
    <property type="protein sequence ID" value="MEC3861208.1"/>
    <property type="molecule type" value="Genomic_DNA"/>
</dbReference>
<evidence type="ECO:0000313" key="1">
    <source>
        <dbReference type="EMBL" id="MEC3861208.1"/>
    </source>
</evidence>
<organism evidence="1 2">
    <name type="scientific">Mesobacterium hydrothermale</name>
    <dbReference type="NCBI Taxonomy" id="3111907"/>
    <lineage>
        <taxon>Bacteria</taxon>
        <taxon>Pseudomonadati</taxon>
        <taxon>Pseudomonadota</taxon>
        <taxon>Alphaproteobacteria</taxon>
        <taxon>Rhodobacterales</taxon>
        <taxon>Roseobacteraceae</taxon>
        <taxon>Mesobacterium</taxon>
    </lineage>
</organism>
<protein>
    <submittedName>
        <fullName evidence="1">Uncharacterized protein</fullName>
    </submittedName>
</protein>
<name>A0ABU6HFI0_9RHOB</name>
<gene>
    <name evidence="1" type="ORF">VK792_07925</name>
</gene>
<proteinExistence type="predicted"/>
<evidence type="ECO:0000313" key="2">
    <source>
        <dbReference type="Proteomes" id="UP001348149"/>
    </source>
</evidence>
<comment type="caution">
    <text evidence="1">The sequence shown here is derived from an EMBL/GenBank/DDBJ whole genome shotgun (WGS) entry which is preliminary data.</text>
</comment>